<evidence type="ECO:0000313" key="13">
    <source>
        <dbReference type="EMBL" id="KAB5315164.1"/>
    </source>
</evidence>
<evidence type="ECO:0000256" key="12">
    <source>
        <dbReference type="SAM" id="Coils"/>
    </source>
</evidence>
<evidence type="ECO:0000313" key="16">
    <source>
        <dbReference type="EMBL" id="RGM16380.1"/>
    </source>
</evidence>
<keyword evidence="3 10" id="KW-0479">Metal-binding</keyword>
<evidence type="ECO:0000256" key="7">
    <source>
        <dbReference type="ARBA" id="ARBA00023080"/>
    </source>
</evidence>
<reference evidence="21 22" key="3">
    <citation type="submission" date="2018-08" db="EMBL/GenBank/DDBJ databases">
        <title>A genome reference for cultivated species of the human gut microbiota.</title>
        <authorList>
            <person name="Zou Y."/>
            <person name="Xue W."/>
            <person name="Luo G."/>
        </authorList>
    </citation>
    <scope>NUCLEOTIDE SEQUENCE [LARGE SCALE GENOMIC DNA]</scope>
    <source>
        <strain evidence="17 22">AF25-6</strain>
        <strain evidence="19 23">AF35-20</strain>
        <strain evidence="18 24">AM36-9BH</strain>
        <strain evidence="16 21">TF03-6</strain>
    </source>
</reference>
<dbReference type="STRING" id="46506.AA415_02216"/>
<evidence type="ECO:0000313" key="23">
    <source>
        <dbReference type="Proteomes" id="UP000284604"/>
    </source>
</evidence>
<dbReference type="InterPro" id="IPR002637">
    <property type="entry name" value="RdgB/HAM1"/>
</dbReference>
<comment type="function">
    <text evidence="10">Pyrophosphatase that catalyzes the hydrolysis of nucleoside triphosphates to their monophosphate derivatives, with a high preference for the non-canonical purine nucleotides XTP (xanthosine triphosphate), dITP (deoxyinosine triphosphate) and ITP. Seems to function as a house-cleaning enzyme that removes non-canonical purine nucleotides from the nucleotide pool, thus preventing their incorporation into DNA/RNA and avoiding chromosomal lesions.</text>
</comment>
<evidence type="ECO:0000313" key="25">
    <source>
        <dbReference type="Proteomes" id="UP000431177"/>
    </source>
</evidence>
<dbReference type="PATRIC" id="fig|46506.5.peg.2374"/>
<organism evidence="15 20">
    <name type="scientific">Bacteroides stercoris</name>
    <dbReference type="NCBI Taxonomy" id="46506"/>
    <lineage>
        <taxon>Bacteria</taxon>
        <taxon>Pseudomonadati</taxon>
        <taxon>Bacteroidota</taxon>
        <taxon>Bacteroidia</taxon>
        <taxon>Bacteroidales</taxon>
        <taxon>Bacteroidaceae</taxon>
        <taxon>Bacteroides</taxon>
    </lineage>
</organism>
<dbReference type="Proteomes" id="UP000431177">
    <property type="component" value="Unassembled WGS sequence"/>
</dbReference>
<dbReference type="EMBL" id="QSHQ01000052">
    <property type="protein sequence ID" value="RHC25314.1"/>
    <property type="molecule type" value="Genomic_DNA"/>
</dbReference>
<comment type="subunit">
    <text evidence="2 10">Homodimer.</text>
</comment>
<proteinExistence type="inferred from homology"/>
<dbReference type="EMBL" id="QRUB01000001">
    <property type="protein sequence ID" value="RGR29958.1"/>
    <property type="molecule type" value="Genomic_DNA"/>
</dbReference>
<dbReference type="InterPro" id="IPR020922">
    <property type="entry name" value="dITP/XTP_pyrophosphatase"/>
</dbReference>
<protein>
    <recommendedName>
        <fullName evidence="10">dITP/XTP pyrophosphatase</fullName>
        <ecNumber evidence="10">3.6.1.66</ecNumber>
    </recommendedName>
    <alternativeName>
        <fullName evidence="10">Non-canonical purine NTP pyrophosphatase</fullName>
    </alternativeName>
    <alternativeName>
        <fullName evidence="10">Non-standard purine NTP pyrophosphatase</fullName>
    </alternativeName>
    <alternativeName>
        <fullName evidence="10">Nucleoside-triphosphate diphosphatase</fullName>
    </alternativeName>
    <alternativeName>
        <fullName evidence="10">Nucleoside-triphosphate pyrophosphatase</fullName>
        <shortName evidence="10">NTPase</shortName>
    </alternativeName>
</protein>
<evidence type="ECO:0000256" key="6">
    <source>
        <dbReference type="ARBA" id="ARBA00022842"/>
    </source>
</evidence>
<evidence type="ECO:0000256" key="10">
    <source>
        <dbReference type="HAMAP-Rule" id="MF_01405"/>
    </source>
</evidence>
<dbReference type="Pfam" id="PF01725">
    <property type="entry name" value="Ham1p_like"/>
    <property type="match status" value="1"/>
</dbReference>
<dbReference type="CDD" id="cd00515">
    <property type="entry name" value="HAM1"/>
    <property type="match status" value="1"/>
</dbReference>
<feature type="active site" description="Proton acceptor" evidence="10">
    <location>
        <position position="70"/>
    </location>
</feature>
<evidence type="ECO:0000313" key="22">
    <source>
        <dbReference type="Proteomes" id="UP000284161"/>
    </source>
</evidence>
<reference evidence="15 20" key="1">
    <citation type="journal article" date="2016" name="BMC Genomics">
        <title>Type VI secretion systems of human gut Bacteroidales segregate into three genetic architectures, two of which are contained on mobile genetic elements.</title>
        <authorList>
            <person name="Coyne M.J."/>
            <person name="Roelofs K.G."/>
            <person name="Comstock L.E."/>
        </authorList>
    </citation>
    <scope>NUCLEOTIDE SEQUENCE [LARGE SCALE GENOMIC DNA]</scope>
    <source>
        <strain evidence="15 20">CL09T03C01</strain>
    </source>
</reference>
<dbReference type="EC" id="3.6.1.66" evidence="10"/>
<dbReference type="GO" id="GO:0009146">
    <property type="term" value="P:purine nucleoside triphosphate catabolic process"/>
    <property type="evidence" value="ECO:0007669"/>
    <property type="project" value="UniProtKB-UniRule"/>
</dbReference>
<evidence type="ECO:0000313" key="26">
    <source>
        <dbReference type="Proteomes" id="UP000467334"/>
    </source>
</evidence>
<dbReference type="EMBL" id="QRPN01000012">
    <property type="protein sequence ID" value="RHM17155.1"/>
    <property type="molecule type" value="Genomic_DNA"/>
</dbReference>
<evidence type="ECO:0000313" key="14">
    <source>
        <dbReference type="EMBL" id="KAB5328703.1"/>
    </source>
</evidence>
<dbReference type="InterPro" id="IPR029001">
    <property type="entry name" value="ITPase-like_fam"/>
</dbReference>
<evidence type="ECO:0000313" key="17">
    <source>
        <dbReference type="EMBL" id="RGR29958.1"/>
    </source>
</evidence>
<dbReference type="PANTHER" id="PTHR11067:SF9">
    <property type="entry name" value="INOSINE TRIPHOSPHATE PYROPHOSPHATASE"/>
    <property type="match status" value="1"/>
</dbReference>
<evidence type="ECO:0000256" key="1">
    <source>
        <dbReference type="ARBA" id="ARBA00008023"/>
    </source>
</evidence>
<dbReference type="PANTHER" id="PTHR11067">
    <property type="entry name" value="INOSINE TRIPHOSPHATE PYROPHOSPHATASE/HAM1 PROTEIN"/>
    <property type="match status" value="1"/>
</dbReference>
<dbReference type="EMBL" id="WCLA01000010">
    <property type="protein sequence ID" value="KAB5328703.1"/>
    <property type="molecule type" value="Genomic_DNA"/>
</dbReference>
<dbReference type="Proteomes" id="UP000261223">
    <property type="component" value="Unassembled WGS sequence"/>
</dbReference>
<evidence type="ECO:0000313" key="24">
    <source>
        <dbReference type="Proteomes" id="UP000285305"/>
    </source>
</evidence>
<dbReference type="EMBL" id="WCLE01000010">
    <property type="protein sequence ID" value="KAB5315164.1"/>
    <property type="molecule type" value="Genomic_DNA"/>
</dbReference>
<feature type="binding site" evidence="10">
    <location>
        <position position="70"/>
    </location>
    <ligand>
        <name>Mg(2+)</name>
        <dbReference type="ChEBI" id="CHEBI:18420"/>
    </ligand>
</feature>
<evidence type="ECO:0000256" key="2">
    <source>
        <dbReference type="ARBA" id="ARBA00011738"/>
    </source>
</evidence>
<dbReference type="Proteomes" id="UP000056419">
    <property type="component" value="Unassembled WGS sequence"/>
</dbReference>
<keyword evidence="5 10" id="KW-0378">Hydrolase</keyword>
<dbReference type="EMBL" id="LRGC01000009">
    <property type="protein sequence ID" value="KWR54273.1"/>
    <property type="molecule type" value="Genomic_DNA"/>
</dbReference>
<name>A0A108T6H4_BACSE</name>
<dbReference type="GO" id="GO:0000166">
    <property type="term" value="F:nucleotide binding"/>
    <property type="evidence" value="ECO:0007669"/>
    <property type="project" value="UniProtKB-KW"/>
</dbReference>
<evidence type="ECO:0000256" key="4">
    <source>
        <dbReference type="ARBA" id="ARBA00022741"/>
    </source>
</evidence>
<feature type="binding site" evidence="10">
    <location>
        <position position="173"/>
    </location>
    <ligand>
        <name>substrate</name>
    </ligand>
</feature>
<dbReference type="Proteomes" id="UP000285305">
    <property type="component" value="Unassembled WGS sequence"/>
</dbReference>
<dbReference type="GO" id="GO:0017111">
    <property type="term" value="F:ribonucleoside triphosphate phosphatase activity"/>
    <property type="evidence" value="ECO:0007669"/>
    <property type="project" value="InterPro"/>
</dbReference>
<dbReference type="NCBIfam" id="NF011398">
    <property type="entry name" value="PRK14823.1"/>
    <property type="match status" value="1"/>
</dbReference>
<reference evidence="25 26" key="4">
    <citation type="journal article" date="2019" name="Nat. Med.">
        <title>A library of human gut bacterial isolates paired with longitudinal multiomics data enables mechanistic microbiome research.</title>
        <authorList>
            <person name="Poyet M."/>
            <person name="Groussin M."/>
            <person name="Gibbons S.M."/>
            <person name="Avila-Pacheco J."/>
            <person name="Jiang X."/>
            <person name="Kearney S.M."/>
            <person name="Perrotta A.R."/>
            <person name="Berdy B."/>
            <person name="Zhao S."/>
            <person name="Lieberman T.D."/>
            <person name="Swanson P.K."/>
            <person name="Smith M."/>
            <person name="Roesemann S."/>
            <person name="Alexander J.E."/>
            <person name="Rich S.A."/>
            <person name="Livny J."/>
            <person name="Vlamakis H."/>
            <person name="Clish C."/>
            <person name="Bullock K."/>
            <person name="Deik A."/>
            <person name="Scott J."/>
            <person name="Pierce K.A."/>
            <person name="Xavier R.J."/>
            <person name="Alm E.J."/>
        </authorList>
    </citation>
    <scope>NUCLEOTIDE SEQUENCE [LARGE SCALE GENOMIC DNA]</scope>
    <source>
        <strain evidence="14 25">BIOML-A2</strain>
        <strain evidence="13 26">BIOML-A6</strain>
    </source>
</reference>
<comment type="catalytic activity">
    <reaction evidence="10">
        <text>ITP + H2O = IMP + diphosphate + H(+)</text>
        <dbReference type="Rhea" id="RHEA:29399"/>
        <dbReference type="ChEBI" id="CHEBI:15377"/>
        <dbReference type="ChEBI" id="CHEBI:15378"/>
        <dbReference type="ChEBI" id="CHEBI:33019"/>
        <dbReference type="ChEBI" id="CHEBI:58053"/>
        <dbReference type="ChEBI" id="CHEBI:61402"/>
        <dbReference type="EC" id="3.6.1.66"/>
    </reaction>
</comment>
<sequence length="192" mass="21421">MKKKFVFATNNAHKLEEVTAILGDKIELLSMKDIHCSADIPETADTLEGNALLKARYIFENYHLDCFADDTGLEVEALNGAPGVYSARYAGDAHNSEANMQKLLQDMEGMENRKARFRTVFALIVNGKEHLFEGIVKGEITKHRHGTSGFGYDPVFIPEGYTQTYAEMGSELKNKISHRAVATDKLCNFLSK</sequence>
<comment type="cofactor">
    <cofactor evidence="10">
        <name>Mg(2+)</name>
        <dbReference type="ChEBI" id="CHEBI:18420"/>
    </cofactor>
    <text evidence="10">Binds 1 Mg(2+) ion per subunit.</text>
</comment>
<evidence type="ECO:0000256" key="9">
    <source>
        <dbReference type="ARBA" id="ARBA00052017"/>
    </source>
</evidence>
<dbReference type="GO" id="GO:0035870">
    <property type="term" value="F:dITP diphosphatase activity"/>
    <property type="evidence" value="ECO:0007669"/>
    <property type="project" value="UniProtKB-UniRule"/>
</dbReference>
<dbReference type="EMBL" id="QSSV01000001">
    <property type="protein sequence ID" value="RGM16380.1"/>
    <property type="molecule type" value="Genomic_DNA"/>
</dbReference>
<evidence type="ECO:0000313" key="18">
    <source>
        <dbReference type="EMBL" id="RHC25314.1"/>
    </source>
</evidence>
<feature type="binding site" evidence="10">
    <location>
        <begin position="9"/>
        <end position="14"/>
    </location>
    <ligand>
        <name>substrate</name>
    </ligand>
</feature>
<dbReference type="Proteomes" id="UP000284161">
    <property type="component" value="Unassembled WGS sequence"/>
</dbReference>
<dbReference type="SUPFAM" id="SSF52972">
    <property type="entry name" value="ITPase-like"/>
    <property type="match status" value="1"/>
</dbReference>
<dbReference type="GO" id="GO:0009117">
    <property type="term" value="P:nucleotide metabolic process"/>
    <property type="evidence" value="ECO:0007669"/>
    <property type="project" value="UniProtKB-KW"/>
</dbReference>
<evidence type="ECO:0000313" key="20">
    <source>
        <dbReference type="Proteomes" id="UP000056419"/>
    </source>
</evidence>
<dbReference type="FunFam" id="3.90.950.10:FF:000001">
    <property type="entry name" value="dITP/XTP pyrophosphatase"/>
    <property type="match status" value="1"/>
</dbReference>
<accession>A0A108T6H4</accession>
<comment type="catalytic activity">
    <reaction evidence="9 10">
        <text>XTP + H2O = XMP + diphosphate + H(+)</text>
        <dbReference type="Rhea" id="RHEA:28610"/>
        <dbReference type="ChEBI" id="CHEBI:15377"/>
        <dbReference type="ChEBI" id="CHEBI:15378"/>
        <dbReference type="ChEBI" id="CHEBI:33019"/>
        <dbReference type="ChEBI" id="CHEBI:57464"/>
        <dbReference type="ChEBI" id="CHEBI:61314"/>
        <dbReference type="EC" id="3.6.1.66"/>
    </reaction>
</comment>
<evidence type="ECO:0000256" key="8">
    <source>
        <dbReference type="ARBA" id="ARBA00051875"/>
    </source>
</evidence>
<dbReference type="RefSeq" id="WP_016660973.1">
    <property type="nucleotide sequence ID" value="NZ_BAABYC010000001.1"/>
</dbReference>
<keyword evidence="7 10" id="KW-0546">Nucleotide metabolism</keyword>
<dbReference type="Proteomes" id="UP000284604">
    <property type="component" value="Unassembled WGS sequence"/>
</dbReference>
<evidence type="ECO:0000313" key="21">
    <source>
        <dbReference type="Proteomes" id="UP000261223"/>
    </source>
</evidence>
<evidence type="ECO:0000256" key="5">
    <source>
        <dbReference type="ARBA" id="ARBA00022801"/>
    </source>
</evidence>
<dbReference type="GO" id="GO:0005829">
    <property type="term" value="C:cytosol"/>
    <property type="evidence" value="ECO:0007669"/>
    <property type="project" value="TreeGrafter"/>
</dbReference>
<evidence type="ECO:0000313" key="15">
    <source>
        <dbReference type="EMBL" id="KWR54273.1"/>
    </source>
</evidence>
<dbReference type="GO" id="GO:0046872">
    <property type="term" value="F:metal ion binding"/>
    <property type="evidence" value="ECO:0007669"/>
    <property type="project" value="UniProtKB-KW"/>
</dbReference>
<evidence type="ECO:0000256" key="11">
    <source>
        <dbReference type="RuleBase" id="RU003781"/>
    </source>
</evidence>
<feature type="binding site" evidence="10">
    <location>
        <begin position="150"/>
        <end position="153"/>
    </location>
    <ligand>
        <name>substrate</name>
    </ligand>
</feature>
<keyword evidence="12" id="KW-0175">Coiled coil</keyword>
<evidence type="ECO:0000313" key="19">
    <source>
        <dbReference type="EMBL" id="RHM17155.1"/>
    </source>
</evidence>
<feature type="coiled-coil region" evidence="12">
    <location>
        <begin position="93"/>
        <end position="120"/>
    </location>
</feature>
<comment type="caution">
    <text evidence="10">Lacks conserved residue(s) required for the propagation of feature annotation.</text>
</comment>
<feature type="binding site" evidence="10">
    <location>
        <begin position="178"/>
        <end position="179"/>
    </location>
    <ligand>
        <name>substrate</name>
    </ligand>
</feature>
<dbReference type="NCBIfam" id="TIGR00042">
    <property type="entry name" value="RdgB/HAM1 family non-canonical purine NTP pyrophosphatase"/>
    <property type="match status" value="1"/>
</dbReference>
<keyword evidence="6 10" id="KW-0460">Magnesium</keyword>
<reference evidence="15" key="2">
    <citation type="submission" date="2016-01" db="EMBL/GenBank/DDBJ databases">
        <authorList>
            <person name="McClelland M."/>
            <person name="Jain A."/>
            <person name="Saraogi P."/>
            <person name="Mendelson R."/>
            <person name="Westerman R."/>
            <person name="SanMiguel P."/>
            <person name="Csonka L."/>
        </authorList>
    </citation>
    <scope>NUCLEOTIDE SEQUENCE</scope>
    <source>
        <strain evidence="15">CL09T03C01</strain>
    </source>
</reference>
<comment type="catalytic activity">
    <reaction evidence="8 10">
        <text>dITP + H2O = dIMP + diphosphate + H(+)</text>
        <dbReference type="Rhea" id="RHEA:28342"/>
        <dbReference type="ChEBI" id="CHEBI:15377"/>
        <dbReference type="ChEBI" id="CHEBI:15378"/>
        <dbReference type="ChEBI" id="CHEBI:33019"/>
        <dbReference type="ChEBI" id="CHEBI:61194"/>
        <dbReference type="ChEBI" id="CHEBI:61382"/>
        <dbReference type="EC" id="3.6.1.66"/>
    </reaction>
</comment>
<dbReference type="Proteomes" id="UP000467334">
    <property type="component" value="Unassembled WGS sequence"/>
</dbReference>
<feature type="binding site" evidence="10">
    <location>
        <position position="71"/>
    </location>
    <ligand>
        <name>substrate</name>
    </ligand>
</feature>
<keyword evidence="4 10" id="KW-0547">Nucleotide-binding</keyword>
<dbReference type="Gene3D" id="3.90.950.10">
    <property type="match status" value="1"/>
</dbReference>
<dbReference type="GO" id="GO:0036222">
    <property type="term" value="F:XTP diphosphatase activity"/>
    <property type="evidence" value="ECO:0007669"/>
    <property type="project" value="UniProtKB-UniRule"/>
</dbReference>
<evidence type="ECO:0000256" key="3">
    <source>
        <dbReference type="ARBA" id="ARBA00022723"/>
    </source>
</evidence>
<gene>
    <name evidence="15" type="ORF">AA415_02216</name>
    <name evidence="18" type="ORF">DW853_16255</name>
    <name evidence="17" type="ORF">DWY58_01545</name>
    <name evidence="19" type="ORF">DWZ78_12425</name>
    <name evidence="16" type="ORF">DXC34_01295</name>
    <name evidence="14" type="ORF">F9950_06615</name>
    <name evidence="13" type="ORF">F9958_06315</name>
</gene>
<keyword evidence="20" id="KW-1185">Reference proteome</keyword>
<dbReference type="AlphaFoldDB" id="A0A108T6H4"/>
<comment type="caution">
    <text evidence="15">The sequence shown here is derived from an EMBL/GenBank/DDBJ whole genome shotgun (WGS) entry which is preliminary data.</text>
</comment>
<dbReference type="GO" id="GO:0036220">
    <property type="term" value="F:ITP diphosphatase activity"/>
    <property type="evidence" value="ECO:0007669"/>
    <property type="project" value="UniProtKB-UniRule"/>
</dbReference>
<comment type="similarity">
    <text evidence="1 10 11">Belongs to the HAM1 NTPase family.</text>
</comment>
<dbReference type="HAMAP" id="MF_01405">
    <property type="entry name" value="Non_canon_purine_NTPase"/>
    <property type="match status" value="1"/>
</dbReference>